<comment type="caution">
    <text evidence="2">The sequence shown here is derived from an EMBL/GenBank/DDBJ whole genome shotgun (WGS) entry which is preliminary data.</text>
</comment>
<name>A0A9Q0E0D4_9TELE</name>
<feature type="compositionally biased region" description="Basic and acidic residues" evidence="1">
    <location>
        <begin position="108"/>
        <end position="121"/>
    </location>
</feature>
<sequence>MLVAVRRLEQTRYGDAITYTPQDALDKRFISIPKETFVHLWACCKNHHDNESHQPHRRERQRTALQSRGRGHGNPEACFCFDAMDHWARAWYHIEERDIGPSGWQHAPTRDADCKSPKRQR</sequence>
<feature type="region of interest" description="Disordered" evidence="1">
    <location>
        <begin position="49"/>
        <end position="72"/>
    </location>
</feature>
<dbReference type="EMBL" id="JANIIK010000109">
    <property type="protein sequence ID" value="KAJ3598290.1"/>
    <property type="molecule type" value="Genomic_DNA"/>
</dbReference>
<proteinExistence type="predicted"/>
<feature type="region of interest" description="Disordered" evidence="1">
    <location>
        <begin position="100"/>
        <end position="121"/>
    </location>
</feature>
<gene>
    <name evidence="2" type="ORF">NHX12_001801</name>
</gene>
<dbReference type="Proteomes" id="UP001148018">
    <property type="component" value="Unassembled WGS sequence"/>
</dbReference>
<dbReference type="AlphaFoldDB" id="A0A9Q0E0D4"/>
<keyword evidence="3" id="KW-1185">Reference proteome</keyword>
<reference evidence="2" key="1">
    <citation type="submission" date="2022-07" db="EMBL/GenBank/DDBJ databases">
        <title>Chromosome-level genome of Muraenolepis orangiensis.</title>
        <authorList>
            <person name="Kim J."/>
        </authorList>
    </citation>
    <scope>NUCLEOTIDE SEQUENCE</scope>
    <source>
        <strain evidence="2">KU_S4_2022</strain>
        <tissue evidence="2">Muscle</tissue>
    </source>
</reference>
<protein>
    <submittedName>
        <fullName evidence="2">Uncharacterized protein</fullName>
    </submittedName>
</protein>
<evidence type="ECO:0000313" key="3">
    <source>
        <dbReference type="Proteomes" id="UP001148018"/>
    </source>
</evidence>
<evidence type="ECO:0000313" key="2">
    <source>
        <dbReference type="EMBL" id="KAJ3598290.1"/>
    </source>
</evidence>
<accession>A0A9Q0E0D4</accession>
<organism evidence="2 3">
    <name type="scientific">Muraenolepis orangiensis</name>
    <name type="common">Patagonian moray cod</name>
    <dbReference type="NCBI Taxonomy" id="630683"/>
    <lineage>
        <taxon>Eukaryota</taxon>
        <taxon>Metazoa</taxon>
        <taxon>Chordata</taxon>
        <taxon>Craniata</taxon>
        <taxon>Vertebrata</taxon>
        <taxon>Euteleostomi</taxon>
        <taxon>Actinopterygii</taxon>
        <taxon>Neopterygii</taxon>
        <taxon>Teleostei</taxon>
        <taxon>Neoteleostei</taxon>
        <taxon>Acanthomorphata</taxon>
        <taxon>Zeiogadaria</taxon>
        <taxon>Gadariae</taxon>
        <taxon>Gadiformes</taxon>
        <taxon>Muraenolepidoidei</taxon>
        <taxon>Muraenolepididae</taxon>
        <taxon>Muraenolepis</taxon>
    </lineage>
</organism>
<evidence type="ECO:0000256" key="1">
    <source>
        <dbReference type="SAM" id="MobiDB-lite"/>
    </source>
</evidence>